<dbReference type="AlphaFoldDB" id="A0A0H5BEE3"/>
<evidence type="ECO:0000256" key="10">
    <source>
        <dbReference type="PIRSR" id="PIRSR001589-3"/>
    </source>
</evidence>
<evidence type="ECO:0000313" key="12">
    <source>
        <dbReference type="EMBL" id="BAR99439.1"/>
    </source>
</evidence>
<dbReference type="SUPFAM" id="SSF56235">
    <property type="entry name" value="N-terminal nucleophile aminohydrolases (Ntn hydrolases)"/>
    <property type="match status" value="1"/>
</dbReference>
<dbReference type="PIRSF" id="PIRSF001589">
    <property type="entry name" value="Asn_synthetase_glu-h"/>
    <property type="match status" value="1"/>
</dbReference>
<evidence type="ECO:0000256" key="9">
    <source>
        <dbReference type="PIRSR" id="PIRSR001589-2"/>
    </source>
</evidence>
<keyword evidence="13" id="KW-0436">Ligase</keyword>
<evidence type="ECO:0000256" key="4">
    <source>
        <dbReference type="ARBA" id="ARBA00022741"/>
    </source>
</evidence>
<reference evidence="12" key="1">
    <citation type="journal article" date="2015" name="Genome Announc.">
        <title>Complete Genome Sequence of the Bacteriochlorophyll b-Producing Photosynthetic Bacterium Blastochloris viridis.</title>
        <authorList>
            <person name="Tsukatani Y."/>
            <person name="Hirose Y."/>
            <person name="Harada J."/>
            <person name="Misawa N."/>
            <person name="Mori K."/>
            <person name="Inoue K."/>
            <person name="Tamiaki H."/>
        </authorList>
    </citation>
    <scope>NUCLEOTIDE SEQUENCE [LARGE SCALE GENOMIC DNA]</scope>
    <source>
        <strain evidence="12">DSM 133</strain>
    </source>
</reference>
<dbReference type="InterPro" id="IPR006426">
    <property type="entry name" value="Asn_synth_AEB"/>
</dbReference>
<dbReference type="Gene3D" id="3.60.20.10">
    <property type="entry name" value="Glutamine Phosphoribosylpyrophosphate, subunit 1, domain 1"/>
    <property type="match status" value="1"/>
</dbReference>
<dbReference type="GO" id="GO:0005524">
    <property type="term" value="F:ATP binding"/>
    <property type="evidence" value="ECO:0007669"/>
    <property type="project" value="UniProtKB-KW"/>
</dbReference>
<evidence type="ECO:0000256" key="1">
    <source>
        <dbReference type="ARBA" id="ARBA00005187"/>
    </source>
</evidence>
<dbReference type="KEGG" id="bvr:BVIR_2842"/>
<gene>
    <name evidence="13" type="primary">asnO_1</name>
    <name evidence="12" type="ORF">BV133_1846</name>
    <name evidence="13" type="ORF">BVIRIDIS_22870</name>
</gene>
<comment type="similarity">
    <text evidence="2">Belongs to the asparagine synthetase family.</text>
</comment>
<keyword evidence="5 9" id="KW-0067">ATP-binding</keyword>
<dbReference type="GO" id="GO:0006529">
    <property type="term" value="P:asparagine biosynthetic process"/>
    <property type="evidence" value="ECO:0007669"/>
    <property type="project" value="UniProtKB-KW"/>
</dbReference>
<feature type="domain" description="Glutamine amidotransferase type-2" evidence="11">
    <location>
        <begin position="2"/>
        <end position="212"/>
    </location>
</feature>
<dbReference type="PATRIC" id="fig|1079.6.peg.2984"/>
<feature type="site" description="Important for beta-aspartyl-AMP intermediate formation" evidence="10">
    <location>
        <position position="368"/>
    </location>
</feature>
<organism evidence="13 14">
    <name type="scientific">Blastochloris viridis</name>
    <name type="common">Rhodopseudomonas viridis</name>
    <dbReference type="NCBI Taxonomy" id="1079"/>
    <lineage>
        <taxon>Bacteria</taxon>
        <taxon>Pseudomonadati</taxon>
        <taxon>Pseudomonadota</taxon>
        <taxon>Alphaproteobacteria</taxon>
        <taxon>Hyphomicrobiales</taxon>
        <taxon>Blastochloridaceae</taxon>
        <taxon>Blastochloris</taxon>
    </lineage>
</organism>
<evidence type="ECO:0000256" key="8">
    <source>
        <dbReference type="PIRSR" id="PIRSR001589-1"/>
    </source>
</evidence>
<evidence type="ECO:0000313" key="14">
    <source>
        <dbReference type="Proteomes" id="UP000065734"/>
    </source>
</evidence>
<dbReference type="PANTHER" id="PTHR43284">
    <property type="entry name" value="ASPARAGINE SYNTHETASE (GLUTAMINE-HYDROLYZING)"/>
    <property type="match status" value="1"/>
</dbReference>
<dbReference type="Proteomes" id="UP000065734">
    <property type="component" value="Chromosome I"/>
</dbReference>
<dbReference type="Pfam" id="PF00733">
    <property type="entry name" value="Asn_synthase"/>
    <property type="match status" value="1"/>
</dbReference>
<comment type="pathway">
    <text evidence="1">Amino-acid biosynthesis; L-asparagine biosynthesis; L-asparagine from L-aspartate (L-Gln route): step 1/1.</text>
</comment>
<evidence type="ECO:0000256" key="3">
    <source>
        <dbReference type="ARBA" id="ARBA00012737"/>
    </source>
</evidence>
<evidence type="ECO:0000256" key="2">
    <source>
        <dbReference type="ARBA" id="ARBA00005752"/>
    </source>
</evidence>
<dbReference type="EC" id="6.3.5.4" evidence="3"/>
<name>A0A0H5BEE3_BLAVI</name>
<feature type="binding site" evidence="9">
    <location>
        <begin position="366"/>
        <end position="367"/>
    </location>
    <ligand>
        <name>ATP</name>
        <dbReference type="ChEBI" id="CHEBI:30616"/>
    </ligand>
</feature>
<sequence length="592" mass="65710">MCGICGILDMRDAPVSPEALAGMTAQLSHRGPDDAGVYLDGAVGFGHRRLSVIDLSGGRQPLRNEDGTVWVTYNGEIYNYRGLRPSLERKGHRFATDCDTEVIVHAYEEDGLDCVSQFNGMFAFALWDRTKRLLVLARDRLGIKPLYYGVFGGVFLFASEIKAILAHPAARCEIDPDGVADYLLCTSLLDSRTMFRGIRSLVPGGILAVHDGELRLHIYWSMARAALRHAGSSLEESRDAVRGLLNSAVAAQVVSDVPLGTLLSGGLDSSVVSALAAGHVGGRLKTFAMGYDHGATLRPDDIDGRYAELVARAYHTEHTEFVFRPEDYRDAMSRVTWHVEKPVDLTSPSLFLLYREVKPNVTVVMSGEGADELFAGYYFFLDRCGSGTPAEFPWAPYLDEVGALLDPDFVARTRCRDRIRATLSADMDSFQSDDPLNKLLYLFLKYYLVEMLERLDKTSMAWGVESRVPFLDHHLVEYVLNLPACYKAKPDINKVVLRSVAADLLPAAVVTRQKRPVPIPVDPKSVWAERNRANALVQAHDSRIAGYFDRKKVDDFFRKKNQFAATDNLAIFRTAHALVALDAWHQAFGVTA</sequence>
<dbReference type="InterPro" id="IPR051786">
    <property type="entry name" value="ASN_synthetase/amidase"/>
</dbReference>
<dbReference type="InterPro" id="IPR014729">
    <property type="entry name" value="Rossmann-like_a/b/a_fold"/>
</dbReference>
<dbReference type="GO" id="GO:0004066">
    <property type="term" value="F:asparagine synthase (glutamine-hydrolyzing) activity"/>
    <property type="evidence" value="ECO:0007669"/>
    <property type="project" value="UniProtKB-EC"/>
</dbReference>
<keyword evidence="14" id="KW-1185">Reference proteome</keyword>
<evidence type="ECO:0000313" key="13">
    <source>
        <dbReference type="EMBL" id="CUU43269.1"/>
    </source>
</evidence>
<dbReference type="STRING" id="1079.BVIR_2842"/>
<feature type="active site" description="For GATase activity" evidence="8">
    <location>
        <position position="2"/>
    </location>
</feature>
<dbReference type="EMBL" id="AP014854">
    <property type="protein sequence ID" value="BAR99439.1"/>
    <property type="molecule type" value="Genomic_DNA"/>
</dbReference>
<evidence type="ECO:0000259" key="11">
    <source>
        <dbReference type="PROSITE" id="PS51278"/>
    </source>
</evidence>
<feature type="binding site" evidence="9">
    <location>
        <position position="262"/>
    </location>
    <ligand>
        <name>ATP</name>
        <dbReference type="ChEBI" id="CHEBI:30616"/>
    </ligand>
</feature>
<dbReference type="Gene3D" id="3.40.50.620">
    <property type="entry name" value="HUPs"/>
    <property type="match status" value="1"/>
</dbReference>
<dbReference type="PROSITE" id="PS51278">
    <property type="entry name" value="GATASE_TYPE_2"/>
    <property type="match status" value="1"/>
</dbReference>
<protein>
    <recommendedName>
        <fullName evidence="3">asparagine synthase (glutamine-hydrolyzing)</fullName>
        <ecNumber evidence="3">6.3.5.4</ecNumber>
    </recommendedName>
</protein>
<dbReference type="PANTHER" id="PTHR43284:SF1">
    <property type="entry name" value="ASPARAGINE SYNTHETASE"/>
    <property type="match status" value="1"/>
</dbReference>
<proteinExistence type="inferred from homology"/>
<keyword evidence="6 8" id="KW-0315">Glutamine amidotransferase</keyword>
<keyword evidence="8" id="KW-0028">Amino-acid biosynthesis</keyword>
<keyword evidence="8" id="KW-0061">Asparagine biosynthesis</keyword>
<dbReference type="CDD" id="cd00712">
    <property type="entry name" value="AsnB"/>
    <property type="match status" value="1"/>
</dbReference>
<dbReference type="InterPro" id="IPR017932">
    <property type="entry name" value="GATase_2_dom"/>
</dbReference>
<comment type="catalytic activity">
    <reaction evidence="7">
        <text>L-aspartate + L-glutamine + ATP + H2O = L-asparagine + L-glutamate + AMP + diphosphate + H(+)</text>
        <dbReference type="Rhea" id="RHEA:12228"/>
        <dbReference type="ChEBI" id="CHEBI:15377"/>
        <dbReference type="ChEBI" id="CHEBI:15378"/>
        <dbReference type="ChEBI" id="CHEBI:29985"/>
        <dbReference type="ChEBI" id="CHEBI:29991"/>
        <dbReference type="ChEBI" id="CHEBI:30616"/>
        <dbReference type="ChEBI" id="CHEBI:33019"/>
        <dbReference type="ChEBI" id="CHEBI:58048"/>
        <dbReference type="ChEBI" id="CHEBI:58359"/>
        <dbReference type="ChEBI" id="CHEBI:456215"/>
        <dbReference type="EC" id="6.3.5.4"/>
    </reaction>
</comment>
<reference evidence="14" key="3">
    <citation type="journal article" date="2016" name="Genome Announc.">
        <title>Revised genome sequence of the purple photosynthetic bacterium Blastochloris viridis.</title>
        <authorList>
            <person name="Liu L.N."/>
            <person name="Faulkner M."/>
            <person name="Liu X."/>
            <person name="Huang F."/>
            <person name="Darby A.C."/>
            <person name="Hall N."/>
        </authorList>
    </citation>
    <scope>NUCLEOTIDE SEQUENCE [LARGE SCALE GENOMIC DNA]</scope>
    <source>
        <strain evidence="14">ATCC 19567 / DSM 133 / F</strain>
    </source>
</reference>
<dbReference type="NCBIfam" id="TIGR01536">
    <property type="entry name" value="asn_synth_AEB"/>
    <property type="match status" value="1"/>
</dbReference>
<dbReference type="EMBL" id="LN907867">
    <property type="protein sequence ID" value="CUU43269.1"/>
    <property type="molecule type" value="Genomic_DNA"/>
</dbReference>
<dbReference type="SUPFAM" id="SSF52402">
    <property type="entry name" value="Adenine nucleotide alpha hydrolases-like"/>
    <property type="match status" value="1"/>
</dbReference>
<dbReference type="CDD" id="cd01991">
    <property type="entry name" value="Asn_synthase_B_C"/>
    <property type="match status" value="1"/>
</dbReference>
<evidence type="ECO:0000256" key="7">
    <source>
        <dbReference type="ARBA" id="ARBA00048741"/>
    </source>
</evidence>
<dbReference type="InterPro" id="IPR029055">
    <property type="entry name" value="Ntn_hydrolases_N"/>
</dbReference>
<reference evidence="13" key="2">
    <citation type="submission" date="2015-11" db="EMBL/GenBank/DDBJ databases">
        <authorList>
            <person name="Zhang Y."/>
            <person name="Guo Z."/>
        </authorList>
    </citation>
    <scope>NUCLEOTIDE SEQUENCE</scope>
    <source>
        <strain evidence="13">1</strain>
    </source>
</reference>
<evidence type="ECO:0000256" key="6">
    <source>
        <dbReference type="ARBA" id="ARBA00022962"/>
    </source>
</evidence>
<evidence type="ECO:0000256" key="5">
    <source>
        <dbReference type="ARBA" id="ARBA00022840"/>
    </source>
</evidence>
<feature type="binding site" evidence="9">
    <location>
        <position position="99"/>
    </location>
    <ligand>
        <name>L-glutamine</name>
        <dbReference type="ChEBI" id="CHEBI:58359"/>
    </ligand>
</feature>
<dbReference type="Pfam" id="PF13537">
    <property type="entry name" value="GATase_7"/>
    <property type="match status" value="1"/>
</dbReference>
<dbReference type="GO" id="GO:0005829">
    <property type="term" value="C:cytosol"/>
    <property type="evidence" value="ECO:0007669"/>
    <property type="project" value="TreeGrafter"/>
</dbReference>
<dbReference type="OrthoDB" id="9763290at2"/>
<accession>A0A0H5BEE3</accession>
<dbReference type="InterPro" id="IPR001962">
    <property type="entry name" value="Asn_synthase"/>
</dbReference>
<keyword evidence="4 9" id="KW-0547">Nucleotide-binding</keyword>
<dbReference type="InterPro" id="IPR033738">
    <property type="entry name" value="AsnB_N"/>
</dbReference>